<evidence type="ECO:0000313" key="6">
    <source>
        <dbReference type="EMBL" id="CAE0448321.1"/>
    </source>
</evidence>
<dbReference type="PANTHER" id="PTHR16011:SF0">
    <property type="entry name" value="INTRAFLAGELLAR TRANSPORT PROTEIN 57 HOMOLOG"/>
    <property type="match status" value="1"/>
</dbReference>
<name>A0A7S3PS07_9STRA</name>
<proteinExistence type="inferred from homology"/>
<evidence type="ECO:0000256" key="3">
    <source>
        <dbReference type="ARBA" id="ARBA00023069"/>
    </source>
</evidence>
<dbReference type="AlphaFoldDB" id="A0A7S3PS07"/>
<organism evidence="6">
    <name type="scientific">Aplanochytrium stocchinoi</name>
    <dbReference type="NCBI Taxonomy" id="215587"/>
    <lineage>
        <taxon>Eukaryota</taxon>
        <taxon>Sar</taxon>
        <taxon>Stramenopiles</taxon>
        <taxon>Bigyra</taxon>
        <taxon>Labyrinthulomycetes</taxon>
        <taxon>Thraustochytrida</taxon>
        <taxon>Thraustochytriidae</taxon>
        <taxon>Aplanochytrium</taxon>
    </lineage>
</organism>
<dbReference type="Pfam" id="PF10498">
    <property type="entry name" value="IFT57"/>
    <property type="match status" value="1"/>
</dbReference>
<protein>
    <submittedName>
        <fullName evidence="6">Uncharacterized protein</fullName>
    </submittedName>
</protein>
<comment type="similarity">
    <text evidence="2">Belongs to the IFT57 family.</text>
</comment>
<evidence type="ECO:0000256" key="5">
    <source>
        <dbReference type="SAM" id="MobiDB-lite"/>
    </source>
</evidence>
<feature type="region of interest" description="Disordered" evidence="5">
    <location>
        <begin position="73"/>
        <end position="104"/>
    </location>
</feature>
<dbReference type="GO" id="GO:0042073">
    <property type="term" value="P:intraciliary transport"/>
    <property type="evidence" value="ECO:0007669"/>
    <property type="project" value="TreeGrafter"/>
</dbReference>
<dbReference type="GO" id="GO:0005929">
    <property type="term" value="C:cilium"/>
    <property type="evidence" value="ECO:0007669"/>
    <property type="project" value="UniProtKB-SubCell"/>
</dbReference>
<evidence type="ECO:0000256" key="4">
    <source>
        <dbReference type="ARBA" id="ARBA00023273"/>
    </source>
</evidence>
<dbReference type="EMBL" id="HBIN01024279">
    <property type="protein sequence ID" value="CAE0448321.1"/>
    <property type="molecule type" value="Transcribed_RNA"/>
</dbReference>
<dbReference type="PANTHER" id="PTHR16011">
    <property type="entry name" value="IFT57/HIPPI"/>
    <property type="match status" value="1"/>
</dbReference>
<gene>
    <name evidence="6" type="ORF">ASTO00021_LOCUS18285</name>
</gene>
<dbReference type="GO" id="GO:0005794">
    <property type="term" value="C:Golgi apparatus"/>
    <property type="evidence" value="ECO:0007669"/>
    <property type="project" value="TreeGrafter"/>
</dbReference>
<dbReference type="GO" id="GO:0005815">
    <property type="term" value="C:microtubule organizing center"/>
    <property type="evidence" value="ECO:0007669"/>
    <property type="project" value="TreeGrafter"/>
</dbReference>
<sequence length="231" mass="26665">MLEGSDEETAKKWQLETERVMPRLANIRNTLDLTTIPASIVYSVINDRLRWRSNLETIKKSIQTMARHGLNENVRNTGDPIDSNRLLSSSFRHPSSREETQSQFASKLDTLTRHVEESGSRIYQLERRLATTFGPSTEHMAQLQKKNEKTYRLKSFLQSKVNTLVRKYSDIDEIASKLQEEIKSRGAGVSDTLPLQRIRKAITQIQKENREMDIKMGVLKSHCLFRANNSF</sequence>
<dbReference type="GO" id="GO:0030992">
    <property type="term" value="C:intraciliary transport particle B"/>
    <property type="evidence" value="ECO:0007669"/>
    <property type="project" value="TreeGrafter"/>
</dbReference>
<evidence type="ECO:0000256" key="2">
    <source>
        <dbReference type="ARBA" id="ARBA00009415"/>
    </source>
</evidence>
<dbReference type="InterPro" id="IPR019530">
    <property type="entry name" value="Intra-flagellar_transport_57"/>
</dbReference>
<keyword evidence="3" id="KW-0969">Cilium</keyword>
<reference evidence="6" key="1">
    <citation type="submission" date="2021-01" db="EMBL/GenBank/DDBJ databases">
        <authorList>
            <person name="Corre E."/>
            <person name="Pelletier E."/>
            <person name="Niang G."/>
            <person name="Scheremetjew M."/>
            <person name="Finn R."/>
            <person name="Kale V."/>
            <person name="Holt S."/>
            <person name="Cochrane G."/>
            <person name="Meng A."/>
            <person name="Brown T."/>
            <person name="Cohen L."/>
        </authorList>
    </citation>
    <scope>NUCLEOTIDE SEQUENCE</scope>
    <source>
        <strain evidence="6">GSBS06</strain>
    </source>
</reference>
<dbReference type="GO" id="GO:1905515">
    <property type="term" value="P:non-motile cilium assembly"/>
    <property type="evidence" value="ECO:0007669"/>
    <property type="project" value="TreeGrafter"/>
</dbReference>
<accession>A0A7S3PS07</accession>
<keyword evidence="4" id="KW-0966">Cell projection</keyword>
<evidence type="ECO:0000256" key="1">
    <source>
        <dbReference type="ARBA" id="ARBA00004138"/>
    </source>
</evidence>
<comment type="subcellular location">
    <subcellularLocation>
        <location evidence="1">Cell projection</location>
        <location evidence="1">Cilium</location>
    </subcellularLocation>
</comment>